<feature type="region of interest" description="Disordered" evidence="2">
    <location>
        <begin position="527"/>
        <end position="551"/>
    </location>
</feature>
<accession>A0AA43QG43</accession>
<feature type="region of interest" description="Disordered" evidence="2">
    <location>
        <begin position="328"/>
        <end position="349"/>
    </location>
</feature>
<feature type="region of interest" description="Disordered" evidence="2">
    <location>
        <begin position="169"/>
        <end position="255"/>
    </location>
</feature>
<feature type="compositionally biased region" description="Low complexity" evidence="2">
    <location>
        <begin position="692"/>
        <end position="709"/>
    </location>
</feature>
<feature type="region of interest" description="Disordered" evidence="2">
    <location>
        <begin position="1"/>
        <end position="111"/>
    </location>
</feature>
<evidence type="ECO:0000313" key="3">
    <source>
        <dbReference type="EMBL" id="MDI1485905.1"/>
    </source>
</evidence>
<dbReference type="AlphaFoldDB" id="A0AA43QG43"/>
<evidence type="ECO:0000256" key="2">
    <source>
        <dbReference type="SAM" id="MobiDB-lite"/>
    </source>
</evidence>
<dbReference type="InterPro" id="IPR039301">
    <property type="entry name" value="Sip5/DA2"/>
</dbReference>
<organism evidence="3 4">
    <name type="scientific">Ramalina farinacea</name>
    <dbReference type="NCBI Taxonomy" id="258253"/>
    <lineage>
        <taxon>Eukaryota</taxon>
        <taxon>Fungi</taxon>
        <taxon>Dikarya</taxon>
        <taxon>Ascomycota</taxon>
        <taxon>Pezizomycotina</taxon>
        <taxon>Lecanoromycetes</taxon>
        <taxon>OSLEUM clade</taxon>
        <taxon>Lecanoromycetidae</taxon>
        <taxon>Lecanorales</taxon>
        <taxon>Lecanorineae</taxon>
        <taxon>Ramalinaceae</taxon>
        <taxon>Ramalina</taxon>
    </lineage>
</organism>
<comment type="similarity">
    <text evidence="1">Belongs to the SIP5 family.</text>
</comment>
<gene>
    <name evidence="3" type="primary">SIP5</name>
    <name evidence="3" type="ORF">OHK93_004094</name>
</gene>
<feature type="compositionally biased region" description="Basic and acidic residues" evidence="2">
    <location>
        <begin position="794"/>
        <end position="813"/>
    </location>
</feature>
<name>A0AA43QG43_9LECA</name>
<reference evidence="3" key="1">
    <citation type="journal article" date="2023" name="Genome Biol. Evol.">
        <title>First Whole Genome Sequence and Flow Cytometry Genome Size Data for the Lichen-Forming Fungus Ramalina farinacea (Ascomycota).</title>
        <authorList>
            <person name="Llewellyn T."/>
            <person name="Mian S."/>
            <person name="Hill R."/>
            <person name="Leitch I.J."/>
            <person name="Gaya E."/>
        </authorList>
    </citation>
    <scope>NUCLEOTIDE SEQUENCE</scope>
    <source>
        <strain evidence="3">LIQ254RAFAR</strain>
    </source>
</reference>
<proteinExistence type="inferred from homology"/>
<feature type="compositionally biased region" description="Polar residues" evidence="2">
    <location>
        <begin position="1"/>
        <end position="15"/>
    </location>
</feature>
<feature type="compositionally biased region" description="Low complexity" evidence="2">
    <location>
        <begin position="536"/>
        <end position="548"/>
    </location>
</feature>
<feature type="region of interest" description="Disordered" evidence="2">
    <location>
        <begin position="389"/>
        <end position="412"/>
    </location>
</feature>
<dbReference type="EMBL" id="JAPUFD010000002">
    <property type="protein sequence ID" value="MDI1485905.1"/>
    <property type="molecule type" value="Genomic_DNA"/>
</dbReference>
<sequence length="853" mass="91327">MGNSSTKEQRSSQSHPDSVDSRYSDSVSASASTSPTQSSYHDRNLPGSSRAQDGRQGRADFLASIGVAAGDRDLTGTDWRKETKQEREARKLEKEHAAREKERGRSMREEHVDGGYLVTQGVYTGTEDYSKPIVRQLMIERRLAPFWKGLNDHQDSWTENQLVAAAKGLPIPAPDDIPPEDDKTPNGAPQPGTKQVQNNIDNLTIPITSRSQSLNSDASSAPSSSFQAAFTPPTAPSSSMGPPPSKPRSKTLASLTGSSKALQAGMAPREVQLPQDPNVNGQRLEAHLYKDAAECPICFLYYPPFLNKTRCCDQSMCSECFVQIKRPEPHPPEHADPSAPQPSAEEAAAMDGELVSEPATCPFCKVPEFGITYDSPPFRRGIAYANHPSSQPVTRATSGMSSSSSVSSVQSIGGFQSPFATARRRTMSVSANSPTVITTDQVRPDWADKLATARAHTARRSAAASALHAAAYLMGNRNQEADGRGFAGLRSRGILRRTSGGDNHQSSGGTSSAQLGMLAMMSERNAHRGHFGEGGSSMASAPRSSSGRGRMDDLEDMMMMEAIRLSLASEEERRKREEKEAKKEAKKKEKAEKKAEKAAKKSGGSYPSSANTSTLTFNESAQSSAKGKSVAPQPEAAPDTDEGQSDYLSPTANPQSHLERARAQIQHEGTPLPSPGLYSPAPYRPSHLRTQSNVSSSASSLEGGSPPGSMEQDPREPGSSMDVSPAGSRVNIPSAGLPQETFMSGTPPAGGVPTEPMFNFRSLAAMVGDDDEDKHKDEDSSHIEHAGDATDGSHTYDESHLHADLQAHDDIRLQMDGGAETASDRKVSDIKVANHQTHKHEGTGMPGGGTEVS</sequence>
<protein>
    <submittedName>
        <fullName evidence="3">SNF1-interacting protein</fullName>
    </submittedName>
</protein>
<evidence type="ECO:0000313" key="4">
    <source>
        <dbReference type="Proteomes" id="UP001161017"/>
    </source>
</evidence>
<dbReference type="PANTHER" id="PTHR31315">
    <property type="entry name" value="PROTEIN SIP5"/>
    <property type="match status" value="1"/>
</dbReference>
<feature type="compositionally biased region" description="Low complexity" evidence="2">
    <location>
        <begin position="209"/>
        <end position="229"/>
    </location>
</feature>
<dbReference type="PANTHER" id="PTHR31315:SF1">
    <property type="entry name" value="PROTEIN SIP5"/>
    <property type="match status" value="1"/>
</dbReference>
<comment type="caution">
    <text evidence="3">The sequence shown here is derived from an EMBL/GenBank/DDBJ whole genome shotgun (WGS) entry which is preliminary data.</text>
</comment>
<feature type="compositionally biased region" description="Polar residues" evidence="2">
    <location>
        <begin position="605"/>
        <end position="626"/>
    </location>
</feature>
<feature type="compositionally biased region" description="Basic and acidic residues" evidence="2">
    <location>
        <begin position="70"/>
        <end position="111"/>
    </location>
</feature>
<dbReference type="Proteomes" id="UP001161017">
    <property type="component" value="Unassembled WGS sequence"/>
</dbReference>
<keyword evidence="4" id="KW-1185">Reference proteome</keyword>
<feature type="compositionally biased region" description="Basic and acidic residues" evidence="2">
    <location>
        <begin position="570"/>
        <end position="599"/>
    </location>
</feature>
<feature type="region of interest" description="Disordered" evidence="2">
    <location>
        <begin position="566"/>
        <end position="853"/>
    </location>
</feature>
<feature type="compositionally biased region" description="Low complexity" evidence="2">
    <location>
        <begin position="398"/>
        <end position="412"/>
    </location>
</feature>
<feature type="compositionally biased region" description="Polar residues" evidence="2">
    <location>
        <begin position="192"/>
        <end position="208"/>
    </location>
</feature>
<evidence type="ECO:0000256" key="1">
    <source>
        <dbReference type="ARBA" id="ARBA00010402"/>
    </source>
</evidence>
<feature type="compositionally biased region" description="Basic and acidic residues" evidence="2">
    <location>
        <begin position="773"/>
        <end position="788"/>
    </location>
</feature>
<dbReference type="CDD" id="cd24139">
    <property type="entry name" value="SIP5-like"/>
    <property type="match status" value="1"/>
</dbReference>
<feature type="compositionally biased region" description="Polar residues" evidence="2">
    <location>
        <begin position="646"/>
        <end position="656"/>
    </location>
</feature>
<feature type="compositionally biased region" description="Gly residues" evidence="2">
    <location>
        <begin position="844"/>
        <end position="853"/>
    </location>
</feature>
<feature type="compositionally biased region" description="Low complexity" evidence="2">
    <location>
        <begin position="337"/>
        <end position="349"/>
    </location>
</feature>
<feature type="compositionally biased region" description="Low complexity" evidence="2">
    <location>
        <begin position="24"/>
        <end position="39"/>
    </location>
</feature>
<dbReference type="GO" id="GO:0005737">
    <property type="term" value="C:cytoplasm"/>
    <property type="evidence" value="ECO:0007669"/>
    <property type="project" value="TreeGrafter"/>
</dbReference>